<feature type="transmembrane region" description="Helical" evidence="7">
    <location>
        <begin position="259"/>
        <end position="276"/>
    </location>
</feature>
<feature type="transmembrane region" description="Helical" evidence="7">
    <location>
        <begin position="54"/>
        <end position="77"/>
    </location>
</feature>
<feature type="transmembrane region" description="Helical" evidence="7">
    <location>
        <begin position="215"/>
        <end position="239"/>
    </location>
</feature>
<dbReference type="InterPro" id="IPR036259">
    <property type="entry name" value="MFS_trans_sf"/>
</dbReference>
<evidence type="ECO:0000256" key="3">
    <source>
        <dbReference type="ARBA" id="ARBA00022448"/>
    </source>
</evidence>
<protein>
    <submittedName>
        <fullName evidence="8">MFS transporter</fullName>
    </submittedName>
</protein>
<evidence type="ECO:0000256" key="1">
    <source>
        <dbReference type="ARBA" id="ARBA00004127"/>
    </source>
</evidence>
<keyword evidence="9" id="KW-1185">Reference proteome</keyword>
<feature type="transmembrane region" description="Helical" evidence="7">
    <location>
        <begin position="339"/>
        <end position="360"/>
    </location>
</feature>
<feature type="transmembrane region" description="Helical" evidence="7">
    <location>
        <begin position="113"/>
        <end position="132"/>
    </location>
</feature>
<feature type="transmembrane region" description="Helical" evidence="7">
    <location>
        <begin position="21"/>
        <end position="48"/>
    </location>
</feature>
<keyword evidence="4 7" id="KW-0812">Transmembrane</keyword>
<feature type="transmembrane region" description="Helical" evidence="7">
    <location>
        <begin position="366"/>
        <end position="389"/>
    </location>
</feature>
<dbReference type="EMBL" id="BAAAYK010000038">
    <property type="protein sequence ID" value="GAA3357569.1"/>
    <property type="molecule type" value="Genomic_DNA"/>
</dbReference>
<dbReference type="PANTHER" id="PTHR23514">
    <property type="entry name" value="BYPASS OF STOP CODON PROTEIN 6"/>
    <property type="match status" value="1"/>
</dbReference>
<dbReference type="Pfam" id="PF07690">
    <property type="entry name" value="MFS_1"/>
    <property type="match status" value="1"/>
</dbReference>
<feature type="transmembrane region" description="Helical" evidence="7">
    <location>
        <begin position="175"/>
        <end position="195"/>
    </location>
</feature>
<dbReference type="InterPro" id="IPR051788">
    <property type="entry name" value="MFS_Transporter"/>
</dbReference>
<evidence type="ECO:0000256" key="2">
    <source>
        <dbReference type="ARBA" id="ARBA00008335"/>
    </source>
</evidence>
<dbReference type="InterPro" id="IPR011701">
    <property type="entry name" value="MFS"/>
</dbReference>
<sequence length="407" mass="40985">MSGPGRGSVDARAHVGGRPSIGGVIAGFALIVALGAAVAALGAALPFLRERYDIGVAASGFAIVAFNVGALFSTLGCGLADRRLPPRPTVLGLLVLFAGGLGGAGVAPSWALFVTAIIIAGFGYGGIALYLNTTFASAFGKHNVLMINLLQAAFGIGAIIGPLATAATAAVDVRWTLVAIAVVTACCWAAAGCCAARRREPGTGSGAGWSSIRTVLAVSAPFVIVGVCYNGLETAVGAWASTHLTWSGMDPDAAARSTALFWAGLTAGRVIIPLAAKNLHPALLIRTSLAVSVAMFSLAASGSAPVLCYAAAGFALGPVLPTTLAWLGTVTHRAQLANSILLTGCMAANVTHPWLVGASADPAAPWSIPAVLTGFAALALFASLATTAFRSRRRSRDQVDQHATTSS</sequence>
<evidence type="ECO:0000256" key="6">
    <source>
        <dbReference type="ARBA" id="ARBA00023136"/>
    </source>
</evidence>
<gene>
    <name evidence="8" type="ORF">GCM10020366_26160</name>
</gene>
<comment type="subcellular location">
    <subcellularLocation>
        <location evidence="1">Endomembrane system</location>
        <topology evidence="1">Multi-pass membrane protein</topology>
    </subcellularLocation>
</comment>
<feature type="transmembrane region" description="Helical" evidence="7">
    <location>
        <begin position="89"/>
        <end position="107"/>
    </location>
</feature>
<feature type="transmembrane region" description="Helical" evidence="7">
    <location>
        <begin position="306"/>
        <end position="327"/>
    </location>
</feature>
<evidence type="ECO:0000313" key="8">
    <source>
        <dbReference type="EMBL" id="GAA3357569.1"/>
    </source>
</evidence>
<dbReference type="Gene3D" id="1.20.1250.20">
    <property type="entry name" value="MFS general substrate transporter like domains"/>
    <property type="match status" value="2"/>
</dbReference>
<evidence type="ECO:0000256" key="4">
    <source>
        <dbReference type="ARBA" id="ARBA00022692"/>
    </source>
</evidence>
<dbReference type="PANTHER" id="PTHR23514:SF3">
    <property type="entry name" value="BYPASS OF STOP CODON PROTEIN 6"/>
    <property type="match status" value="1"/>
</dbReference>
<dbReference type="SUPFAM" id="SSF103473">
    <property type="entry name" value="MFS general substrate transporter"/>
    <property type="match status" value="1"/>
</dbReference>
<proteinExistence type="inferred from homology"/>
<organism evidence="8 9">
    <name type="scientific">Saccharopolyspora gregorii</name>
    <dbReference type="NCBI Taxonomy" id="33914"/>
    <lineage>
        <taxon>Bacteria</taxon>
        <taxon>Bacillati</taxon>
        <taxon>Actinomycetota</taxon>
        <taxon>Actinomycetes</taxon>
        <taxon>Pseudonocardiales</taxon>
        <taxon>Pseudonocardiaceae</taxon>
        <taxon>Saccharopolyspora</taxon>
    </lineage>
</organism>
<feature type="transmembrane region" description="Helical" evidence="7">
    <location>
        <begin position="144"/>
        <end position="169"/>
    </location>
</feature>
<feature type="transmembrane region" description="Helical" evidence="7">
    <location>
        <begin position="283"/>
        <end position="300"/>
    </location>
</feature>
<evidence type="ECO:0000256" key="7">
    <source>
        <dbReference type="SAM" id="Phobius"/>
    </source>
</evidence>
<comment type="caution">
    <text evidence="8">The sequence shown here is derived from an EMBL/GenBank/DDBJ whole genome shotgun (WGS) entry which is preliminary data.</text>
</comment>
<keyword evidence="5 7" id="KW-1133">Transmembrane helix</keyword>
<evidence type="ECO:0000313" key="9">
    <source>
        <dbReference type="Proteomes" id="UP001500483"/>
    </source>
</evidence>
<keyword evidence="3" id="KW-0813">Transport</keyword>
<evidence type="ECO:0000256" key="5">
    <source>
        <dbReference type="ARBA" id="ARBA00022989"/>
    </source>
</evidence>
<reference evidence="9" key="1">
    <citation type="journal article" date="2019" name="Int. J. Syst. Evol. Microbiol.">
        <title>The Global Catalogue of Microorganisms (GCM) 10K type strain sequencing project: providing services to taxonomists for standard genome sequencing and annotation.</title>
        <authorList>
            <consortium name="The Broad Institute Genomics Platform"/>
            <consortium name="The Broad Institute Genome Sequencing Center for Infectious Disease"/>
            <person name="Wu L."/>
            <person name="Ma J."/>
        </authorList>
    </citation>
    <scope>NUCLEOTIDE SEQUENCE [LARGE SCALE GENOMIC DNA]</scope>
    <source>
        <strain evidence="9">JCM 9687</strain>
    </source>
</reference>
<keyword evidence="6 7" id="KW-0472">Membrane</keyword>
<name>A0ABP6RRK9_9PSEU</name>
<accession>A0ABP6RRK9</accession>
<comment type="similarity">
    <text evidence="2">Belongs to the major facilitator superfamily.</text>
</comment>
<dbReference type="Proteomes" id="UP001500483">
    <property type="component" value="Unassembled WGS sequence"/>
</dbReference>